<name>A0A6N7XA26_9ACTN</name>
<evidence type="ECO:0000313" key="2">
    <source>
        <dbReference type="Proteomes" id="UP000469325"/>
    </source>
</evidence>
<gene>
    <name evidence="1" type="ORF">FYJ68_04625</name>
</gene>
<proteinExistence type="predicted"/>
<protein>
    <submittedName>
        <fullName evidence="1">Uncharacterized protein</fullName>
    </submittedName>
</protein>
<dbReference type="EMBL" id="VUNC01000003">
    <property type="protein sequence ID" value="MST72392.1"/>
    <property type="molecule type" value="Genomic_DNA"/>
</dbReference>
<evidence type="ECO:0000313" key="1">
    <source>
        <dbReference type="EMBL" id="MST72392.1"/>
    </source>
</evidence>
<comment type="caution">
    <text evidence="1">The sequence shown here is derived from an EMBL/GenBank/DDBJ whole genome shotgun (WGS) entry which is preliminary data.</text>
</comment>
<dbReference type="Proteomes" id="UP000469325">
    <property type="component" value="Unassembled WGS sequence"/>
</dbReference>
<accession>A0A6N7XA26</accession>
<organism evidence="1 2">
    <name type="scientific">Olsenella porci</name>
    <dbReference type="NCBI Taxonomy" id="2652279"/>
    <lineage>
        <taxon>Bacteria</taxon>
        <taxon>Bacillati</taxon>
        <taxon>Actinomycetota</taxon>
        <taxon>Coriobacteriia</taxon>
        <taxon>Coriobacteriales</taxon>
        <taxon>Atopobiaceae</taxon>
        <taxon>Olsenella</taxon>
    </lineage>
</organism>
<reference evidence="1 2" key="1">
    <citation type="submission" date="2019-08" db="EMBL/GenBank/DDBJ databases">
        <title>In-depth cultivation of the pig gut microbiome towards novel bacterial diversity and tailored functional studies.</title>
        <authorList>
            <person name="Wylensek D."/>
            <person name="Hitch T.C.A."/>
            <person name="Clavel T."/>
        </authorList>
    </citation>
    <scope>NUCLEOTIDE SEQUENCE [LARGE SCALE GENOMIC DNA]</scope>
    <source>
        <strain evidence="1 2">CA-Schmier-601-WT-1</strain>
    </source>
</reference>
<keyword evidence="2" id="KW-1185">Reference proteome</keyword>
<dbReference type="AlphaFoldDB" id="A0A6N7XA26"/>
<sequence length="103" mass="11126">MGPDGGRHALGLLRQDVERARIHVAVDEDDALLRALHERDQKHACVVDLALEEHPLAGLLVRPHVVEDALEALAASARESAATGKADVYDDVEDLIADLHKAV</sequence>